<accession>M3A0S6</accession>
<feature type="coiled-coil region" evidence="1">
    <location>
        <begin position="757"/>
        <end position="784"/>
    </location>
</feature>
<keyword evidence="4" id="KW-1185">Reference proteome</keyword>
<feature type="coiled-coil region" evidence="1">
    <location>
        <begin position="122"/>
        <end position="149"/>
    </location>
</feature>
<evidence type="ECO:0000313" key="3">
    <source>
        <dbReference type="EMBL" id="EME66154.1"/>
    </source>
</evidence>
<protein>
    <submittedName>
        <fullName evidence="3">Uncharacterized protein</fullName>
    </submittedName>
</protein>
<dbReference type="EMBL" id="AOHO01000004">
    <property type="protein sequence ID" value="EME66154.1"/>
    <property type="molecule type" value="Genomic_DNA"/>
</dbReference>
<dbReference type="AlphaFoldDB" id="M3A0S6"/>
<feature type="non-terminal residue" evidence="3">
    <location>
        <position position="888"/>
    </location>
</feature>
<dbReference type="Proteomes" id="UP000054226">
    <property type="component" value="Unassembled WGS sequence"/>
</dbReference>
<feature type="region of interest" description="Disordered" evidence="2">
    <location>
        <begin position="718"/>
        <end position="740"/>
    </location>
</feature>
<comment type="caution">
    <text evidence="3">The sequence shown here is derived from an EMBL/GenBank/DDBJ whole genome shotgun (WGS) entry which is preliminary data.</text>
</comment>
<feature type="non-terminal residue" evidence="3">
    <location>
        <position position="1"/>
    </location>
</feature>
<reference evidence="3 4" key="1">
    <citation type="journal article" date="2013" name="Genome Announc.">
        <title>Draft Genome Sequence of Amycolatopsis decaplanina Strain DSM 44594T.</title>
        <authorList>
            <person name="Kaur N."/>
            <person name="Kumar S."/>
            <person name="Bala M."/>
            <person name="Raghava G.P."/>
            <person name="Mayilraj S."/>
        </authorList>
    </citation>
    <scope>NUCLEOTIDE SEQUENCE [LARGE SCALE GENOMIC DNA]</scope>
    <source>
        <strain evidence="3 4">DSM 44594</strain>
    </source>
</reference>
<name>M3A0S6_9PSEU</name>
<gene>
    <name evidence="3" type="ORF">H074_00015</name>
</gene>
<feature type="region of interest" description="Disordered" evidence="2">
    <location>
        <begin position="1"/>
        <end position="44"/>
    </location>
</feature>
<keyword evidence="1" id="KW-0175">Coiled coil</keyword>
<evidence type="ECO:0000313" key="4">
    <source>
        <dbReference type="Proteomes" id="UP000054226"/>
    </source>
</evidence>
<evidence type="ECO:0000256" key="1">
    <source>
        <dbReference type="SAM" id="Coils"/>
    </source>
</evidence>
<sequence length="888" mass="98180">LATKLGTLRTSPRNTTVLPGSARNDDDAPPKAGESSRSGAWDVFEPDEGSLRNWFETLLADEGSLWEGAGDVGVDGALDEPVVAPKARAGDPALPEAVGKLRRGRAHPAAVKATWLAVLPLSEDSKNELEELKKEFAAKVKEAVEQKREMPDVRLHIYRRAKRLASKNDADFLRLENALREAAGAASPGLDQQKLTFDREEHGSRAHADLGITVHDSPDRTEQSYRTSPELDLSLAHALQKHVLSAADVRRLRLLVEGLVQALDNNVDPDGELRLEAHLVARGGSAELQRSRVTAEIRAAVQAARPQYSAAQVEEFIARHVVMGVTRTVDRDQVGLFLTLVRLDLEPDPVPDHAVAVAKQAEYGKLPSLPKELSGRVVKRTDVEADSWKANLEAGKPFSIVEDDRKSLNEFMKKILSDIADRARHDRQLGDIRLHVTRMVIGINSEVRLREHEALEELVKRAALEQSIDLSKFRFTYVAHRAKRKGPRSVGIAVHKTPQRGKSDYLGETSLTEFFIPRLAVLPEAARERITWLSTGFIVRYKTGQGGNKVLSIAVAQPRQSGAHLLVKEVRDLVLAAFREQLPGPEGTRQARRILEDFVPTTLYRARPGGVSAVLVDVVEKGEVSSVRREEWEEQARSTRMASRAAREAEGLAHTPVVSGGALALPEAGEFSPDGAWDFLEPEDWVKNWFETLQADEGSLWEGAGDVGVDGALDEPVVSPKARAGDPASPKADGKLRRGRARPAAVKETWLAVLPLSEDSKNELEELKKKFAAKVKEAVEQKREMPDVRLHIYRRANRPAYKNDPDFLRLENALREAAGAASPGLDQQKLTFDHEEHGSRAHADLGITVHDSPNWTEQSYRTRRELDLSLAHALQKHVLSAADVRRLR</sequence>
<feature type="compositionally biased region" description="Polar residues" evidence="2">
    <location>
        <begin position="8"/>
        <end position="18"/>
    </location>
</feature>
<evidence type="ECO:0000256" key="2">
    <source>
        <dbReference type="SAM" id="MobiDB-lite"/>
    </source>
</evidence>
<organism evidence="3 4">
    <name type="scientific">Amycolatopsis decaplanina DSM 44594</name>
    <dbReference type="NCBI Taxonomy" id="1284240"/>
    <lineage>
        <taxon>Bacteria</taxon>
        <taxon>Bacillati</taxon>
        <taxon>Actinomycetota</taxon>
        <taxon>Actinomycetes</taxon>
        <taxon>Pseudonocardiales</taxon>
        <taxon>Pseudonocardiaceae</taxon>
        <taxon>Amycolatopsis</taxon>
    </lineage>
</organism>
<proteinExistence type="predicted"/>